<dbReference type="Gene3D" id="2.60.40.790">
    <property type="match status" value="1"/>
</dbReference>
<dbReference type="InterPro" id="IPR041442">
    <property type="entry name" value="PIH1D1/2/3_CS-like"/>
</dbReference>
<accession>T2M3X7</accession>
<dbReference type="Pfam" id="PF08190">
    <property type="entry name" value="PIH1"/>
    <property type="match status" value="1"/>
</dbReference>
<dbReference type="GO" id="GO:0006364">
    <property type="term" value="P:rRNA processing"/>
    <property type="evidence" value="ECO:0007669"/>
    <property type="project" value="TreeGrafter"/>
</dbReference>
<dbReference type="OMA" id="KLKNRKC"/>
<dbReference type="OrthoDB" id="5135119at2759"/>
<comment type="function">
    <text evidence="3">Involved in the assembly of C/D box small nucleolar ribonucleoprotein (snoRNP) particles. Recruits the SWI/SNF complex to the core promoter of rRNA genes and enhances pre-rRNA transcription. Mediates interaction of TELO2 with the R2TP complex which is necessary for the stability of MTOR and SMG1. Positively regulates the assembly and activity of the mTORC1 complex.</text>
</comment>
<proteinExistence type="evidence at transcript level"/>
<reference evidence="6" key="1">
    <citation type="journal article" date="2013" name="Genome Biol. Evol.">
        <title>Punctuated emergences of genetic and phenotypic innovations in eumetazoan, bilaterian, euteleostome, and hominidae ancestors.</title>
        <authorList>
            <person name="Wenger Y."/>
            <person name="Galliot B."/>
        </authorList>
    </citation>
    <scope>NUCLEOTIDE SEQUENCE</scope>
    <source>
        <tissue evidence="6">Whole animals</tissue>
    </source>
</reference>
<evidence type="ECO:0000259" key="5">
    <source>
        <dbReference type="Pfam" id="PF18201"/>
    </source>
</evidence>
<dbReference type="InterPro" id="IPR012981">
    <property type="entry name" value="PIH1_N"/>
</dbReference>
<evidence type="ECO:0000313" key="6">
    <source>
        <dbReference type="EMBL" id="CDG66988.1"/>
    </source>
</evidence>
<dbReference type="GO" id="GO:0000492">
    <property type="term" value="P:box C/D snoRNP assembly"/>
    <property type="evidence" value="ECO:0007669"/>
    <property type="project" value="TreeGrafter"/>
</dbReference>
<evidence type="ECO:0000259" key="4">
    <source>
        <dbReference type="Pfam" id="PF08190"/>
    </source>
</evidence>
<organism evidence="6">
    <name type="scientific">Hydra vulgaris</name>
    <name type="common">Hydra</name>
    <name type="synonym">Hydra attenuata</name>
    <dbReference type="NCBI Taxonomy" id="6087"/>
    <lineage>
        <taxon>Eukaryota</taxon>
        <taxon>Metazoa</taxon>
        <taxon>Cnidaria</taxon>
        <taxon>Hydrozoa</taxon>
        <taxon>Hydroidolina</taxon>
        <taxon>Anthoathecata</taxon>
        <taxon>Aplanulata</taxon>
        <taxon>Hydridae</taxon>
        <taxon>Hydra</taxon>
    </lineage>
</organism>
<dbReference type="EMBL" id="HAAD01000756">
    <property type="protein sequence ID" value="CDG66988.1"/>
    <property type="molecule type" value="mRNA"/>
</dbReference>
<name>T2M3X7_HYDVU</name>
<protein>
    <recommendedName>
        <fullName evidence="2">PIH1 domain-containing protein 1</fullName>
    </recommendedName>
</protein>
<sequence>MSRSENLLTGEVDSSSFLYKKLLFDYKDNFGQSNNDQEYNLVAPKPGWCLKTKVDSGEKVFINICTSDLVLKPKDLTENEVRKIVESEDPTKFRIPMGIGEPHKEKDKSDKDVNAYDIVIHPEFFEKCKKIQFFKEFFIMLVFEGIENKFNISLSREYRILKNRKAVGSLRMQNVRSKATPVIMDMDSSMYELEKEAIAQQKFSISEVSTKKFSLKANLTPPTYTVIQEPPHGYPNFLVIEIDLLKENSSTNFQLDIGEDCLIFQSNIYFLDITLPFNVDNEQTGAQFHCKTKKLTVTMPVLPIGV</sequence>
<dbReference type="InterPro" id="IPR050734">
    <property type="entry name" value="PIH1/Kintoun_subfamily"/>
</dbReference>
<feature type="domain" description="PIH1D1/2/3 CS-like" evidence="5">
    <location>
        <begin position="233"/>
        <end position="302"/>
    </location>
</feature>
<dbReference type="GeneID" id="100205189"/>
<gene>
    <name evidence="6" type="primary">PIH1D1</name>
</gene>
<evidence type="ECO:0000256" key="2">
    <source>
        <dbReference type="ARBA" id="ARBA00040540"/>
    </source>
</evidence>
<dbReference type="PANTHER" id="PTHR22997">
    <property type="entry name" value="PIH1 DOMAIN-CONTAINING PROTEIN 1"/>
    <property type="match status" value="1"/>
</dbReference>
<dbReference type="GO" id="GO:0097255">
    <property type="term" value="C:R2TP complex"/>
    <property type="evidence" value="ECO:0007669"/>
    <property type="project" value="TreeGrafter"/>
</dbReference>
<comment type="similarity">
    <text evidence="1">Belongs to the PIH1 family.</text>
</comment>
<evidence type="ECO:0000256" key="1">
    <source>
        <dbReference type="ARBA" id="ARBA00008511"/>
    </source>
</evidence>
<feature type="domain" description="PIH1 N-terminal" evidence="4">
    <location>
        <begin position="32"/>
        <end position="181"/>
    </location>
</feature>
<dbReference type="InterPro" id="IPR008978">
    <property type="entry name" value="HSP20-like_chaperone"/>
</dbReference>
<dbReference type="AlphaFoldDB" id="T2M3X7"/>
<evidence type="ECO:0000256" key="3">
    <source>
        <dbReference type="ARBA" id="ARBA00046233"/>
    </source>
</evidence>
<dbReference type="GO" id="GO:1990904">
    <property type="term" value="C:ribonucleoprotein complex"/>
    <property type="evidence" value="ECO:0007669"/>
    <property type="project" value="TreeGrafter"/>
</dbReference>
<dbReference type="GO" id="GO:0005737">
    <property type="term" value="C:cytoplasm"/>
    <property type="evidence" value="ECO:0007669"/>
    <property type="project" value="TreeGrafter"/>
</dbReference>
<dbReference type="KEGG" id="hmg:100205189"/>
<dbReference type="PANTHER" id="PTHR22997:SF0">
    <property type="entry name" value="PIH1 DOMAIN-CONTAINING PROTEIN 1"/>
    <property type="match status" value="1"/>
</dbReference>
<dbReference type="Pfam" id="PF18201">
    <property type="entry name" value="PIH1_CS"/>
    <property type="match status" value="1"/>
</dbReference>